<reference evidence="2" key="1">
    <citation type="journal article" date="2014" name="Front. Microbiol.">
        <title>High frequency of phylogenetically diverse reductive dehalogenase-homologous genes in deep subseafloor sedimentary metagenomes.</title>
        <authorList>
            <person name="Kawai M."/>
            <person name="Futagami T."/>
            <person name="Toyoda A."/>
            <person name="Takaki Y."/>
            <person name="Nishi S."/>
            <person name="Hori S."/>
            <person name="Arai W."/>
            <person name="Tsubouchi T."/>
            <person name="Morono Y."/>
            <person name="Uchiyama I."/>
            <person name="Ito T."/>
            <person name="Fujiyama A."/>
            <person name="Inagaki F."/>
            <person name="Takami H."/>
        </authorList>
    </citation>
    <scope>NUCLEOTIDE SEQUENCE</scope>
    <source>
        <strain evidence="2">Expedition CK06-06</strain>
    </source>
</reference>
<dbReference type="EMBL" id="BARS01026068">
    <property type="protein sequence ID" value="GAG11438.1"/>
    <property type="molecule type" value="Genomic_DNA"/>
</dbReference>
<feature type="non-terminal residue" evidence="2">
    <location>
        <position position="1"/>
    </location>
</feature>
<dbReference type="AlphaFoldDB" id="X0VG61"/>
<comment type="caution">
    <text evidence="2">The sequence shown here is derived from an EMBL/GenBank/DDBJ whole genome shotgun (WGS) entry which is preliminary data.</text>
</comment>
<dbReference type="SUPFAM" id="SSF110296">
    <property type="entry name" value="Oligoxyloglucan reducing end-specific cellobiohydrolase"/>
    <property type="match status" value="1"/>
</dbReference>
<feature type="domain" description="FlgD/Vpr Ig-like" evidence="1">
    <location>
        <begin position="92"/>
        <end position="162"/>
    </location>
</feature>
<gene>
    <name evidence="2" type="ORF">S01H1_41131</name>
</gene>
<dbReference type="InterPro" id="IPR025965">
    <property type="entry name" value="FlgD/Vpr_Ig-like"/>
</dbReference>
<sequence>FKSLDYGVTWASFPQIVDRNTGEGLYTTEINSAGVGPNHGLWIGSSDGLARTPDNGMTWRIFRAFQKPGIAGTPQTYAYPNPFSPLRHNVIGGDGHVRFQYKTVRSASVTVRVYDFGMNLVKTVTEGRMRPTPGDYTEVWDGKNDVGQMVANGVYFYMVSLTGDKPLWGKVMVVN</sequence>
<accession>X0VG61</accession>
<dbReference type="Gene3D" id="2.60.40.4070">
    <property type="match status" value="1"/>
</dbReference>
<name>X0VG61_9ZZZZ</name>
<organism evidence="2">
    <name type="scientific">marine sediment metagenome</name>
    <dbReference type="NCBI Taxonomy" id="412755"/>
    <lineage>
        <taxon>unclassified sequences</taxon>
        <taxon>metagenomes</taxon>
        <taxon>ecological metagenomes</taxon>
    </lineage>
</organism>
<protein>
    <recommendedName>
        <fullName evidence="1">FlgD/Vpr Ig-like domain-containing protein</fullName>
    </recommendedName>
</protein>
<evidence type="ECO:0000259" key="1">
    <source>
        <dbReference type="Pfam" id="PF13860"/>
    </source>
</evidence>
<proteinExistence type="predicted"/>
<evidence type="ECO:0000313" key="2">
    <source>
        <dbReference type="EMBL" id="GAG11438.1"/>
    </source>
</evidence>
<dbReference type="Pfam" id="PF13860">
    <property type="entry name" value="FlgD_ig"/>
    <property type="match status" value="1"/>
</dbReference>